<evidence type="ECO:0000313" key="2">
    <source>
        <dbReference type="Proteomes" id="UP000824134"/>
    </source>
</evidence>
<name>A0A9D2CQB8_9MICC</name>
<evidence type="ECO:0000313" key="1">
    <source>
        <dbReference type="EMBL" id="HIY94920.1"/>
    </source>
</evidence>
<organism evidence="1 2">
    <name type="scientific">Candidatus Rothia avicola</name>
    <dbReference type="NCBI Taxonomy" id="2840478"/>
    <lineage>
        <taxon>Bacteria</taxon>
        <taxon>Bacillati</taxon>
        <taxon>Actinomycetota</taxon>
        <taxon>Actinomycetes</taxon>
        <taxon>Micrococcales</taxon>
        <taxon>Micrococcaceae</taxon>
        <taxon>Rothia</taxon>
    </lineage>
</organism>
<dbReference type="AlphaFoldDB" id="A0A9D2CQB8"/>
<dbReference type="EMBL" id="DXCN01000038">
    <property type="protein sequence ID" value="HIY94920.1"/>
    <property type="molecule type" value="Genomic_DNA"/>
</dbReference>
<sequence>MAPANAAETAPLTENSQAVQEAEALIQEALTSEGSSPAAIYNDAPEALASENFYDAPASVLSSPWLPAPRALATPALTLTSSQLAANTKASSLPLC</sequence>
<reference evidence="1" key="2">
    <citation type="submission" date="2021-04" db="EMBL/GenBank/DDBJ databases">
        <authorList>
            <person name="Gilroy R."/>
        </authorList>
    </citation>
    <scope>NUCLEOTIDE SEQUENCE</scope>
    <source>
        <strain evidence="1">ChiHjej12B11-9195</strain>
    </source>
</reference>
<dbReference type="Proteomes" id="UP000824134">
    <property type="component" value="Unassembled WGS sequence"/>
</dbReference>
<proteinExistence type="predicted"/>
<comment type="caution">
    <text evidence="1">The sequence shown here is derived from an EMBL/GenBank/DDBJ whole genome shotgun (WGS) entry which is preliminary data.</text>
</comment>
<accession>A0A9D2CQB8</accession>
<reference evidence="1" key="1">
    <citation type="journal article" date="2021" name="PeerJ">
        <title>Extensive microbial diversity within the chicken gut microbiome revealed by metagenomics and culture.</title>
        <authorList>
            <person name="Gilroy R."/>
            <person name="Ravi A."/>
            <person name="Getino M."/>
            <person name="Pursley I."/>
            <person name="Horton D.L."/>
            <person name="Alikhan N.F."/>
            <person name="Baker D."/>
            <person name="Gharbi K."/>
            <person name="Hall N."/>
            <person name="Watson M."/>
            <person name="Adriaenssens E.M."/>
            <person name="Foster-Nyarko E."/>
            <person name="Jarju S."/>
            <person name="Secka A."/>
            <person name="Antonio M."/>
            <person name="Oren A."/>
            <person name="Chaudhuri R.R."/>
            <person name="La Ragione R."/>
            <person name="Hildebrand F."/>
            <person name="Pallen M.J."/>
        </authorList>
    </citation>
    <scope>NUCLEOTIDE SEQUENCE</scope>
    <source>
        <strain evidence="1">ChiHjej12B11-9195</strain>
    </source>
</reference>
<gene>
    <name evidence="1" type="ORF">H9821_04550</name>
</gene>
<protein>
    <submittedName>
        <fullName evidence="1">Uncharacterized protein</fullName>
    </submittedName>
</protein>